<accession>A0A1I7U231</accession>
<evidence type="ECO:0000313" key="2">
    <source>
        <dbReference type="WBParaSite" id="Csp11.Scaffold629.g14068.t1"/>
    </source>
</evidence>
<dbReference type="Proteomes" id="UP000095282">
    <property type="component" value="Unplaced"/>
</dbReference>
<organism evidence="1 2">
    <name type="scientific">Caenorhabditis tropicalis</name>
    <dbReference type="NCBI Taxonomy" id="1561998"/>
    <lineage>
        <taxon>Eukaryota</taxon>
        <taxon>Metazoa</taxon>
        <taxon>Ecdysozoa</taxon>
        <taxon>Nematoda</taxon>
        <taxon>Chromadorea</taxon>
        <taxon>Rhabditida</taxon>
        <taxon>Rhabditina</taxon>
        <taxon>Rhabditomorpha</taxon>
        <taxon>Rhabditoidea</taxon>
        <taxon>Rhabditidae</taxon>
        <taxon>Peloderinae</taxon>
        <taxon>Caenorhabditis</taxon>
    </lineage>
</organism>
<name>A0A1I7U231_9PELO</name>
<reference evidence="2" key="1">
    <citation type="submission" date="2016-11" db="UniProtKB">
        <authorList>
            <consortium name="WormBaseParasite"/>
        </authorList>
    </citation>
    <scope>IDENTIFICATION</scope>
</reference>
<dbReference type="SUPFAM" id="SSF81296">
    <property type="entry name" value="E set domains"/>
    <property type="match status" value="1"/>
</dbReference>
<sequence length="91" mass="10151">MSMATILLYRKPAKLCARISNESTKTIEKITVKLLAKVDAVSPLKEQECQITIPANHVSTFGSQVINVHHFLRVTVHFKGIFNRSVSSKSI</sequence>
<proteinExistence type="predicted"/>
<dbReference type="WBParaSite" id="Csp11.Scaffold629.g14068.t1">
    <property type="protein sequence ID" value="Csp11.Scaffold629.g14068.t1"/>
    <property type="gene ID" value="Csp11.Scaffold629.g14068"/>
</dbReference>
<keyword evidence="1" id="KW-1185">Reference proteome</keyword>
<protein>
    <submittedName>
        <fullName evidence="2">Arrestin_C domain-containing protein</fullName>
    </submittedName>
</protein>
<dbReference type="InterPro" id="IPR014756">
    <property type="entry name" value="Ig_E-set"/>
</dbReference>
<dbReference type="AlphaFoldDB" id="A0A1I7U231"/>
<evidence type="ECO:0000313" key="1">
    <source>
        <dbReference type="Proteomes" id="UP000095282"/>
    </source>
</evidence>